<dbReference type="InterPro" id="IPR016208">
    <property type="entry name" value="Ald_Oxase/xanthine_DH-like"/>
</dbReference>
<keyword evidence="1" id="KW-0500">Molybdenum</keyword>
<evidence type="ECO:0000259" key="3">
    <source>
        <dbReference type="SMART" id="SM01008"/>
    </source>
</evidence>
<accession>A0A1W9YZ96</accession>
<dbReference type="STRING" id="564198.BST17_10215"/>
<evidence type="ECO:0000256" key="2">
    <source>
        <dbReference type="ARBA" id="ARBA00023002"/>
    </source>
</evidence>
<keyword evidence="5" id="KW-1185">Reference proteome</keyword>
<evidence type="ECO:0000256" key="1">
    <source>
        <dbReference type="ARBA" id="ARBA00022505"/>
    </source>
</evidence>
<dbReference type="InterPro" id="IPR008274">
    <property type="entry name" value="AldOxase/xan_DH_MoCoBD1"/>
</dbReference>
<dbReference type="InterPro" id="IPR046867">
    <property type="entry name" value="AldOxase/xan_DH_MoCoBD2"/>
</dbReference>
<dbReference type="PANTHER" id="PTHR11908:SF132">
    <property type="entry name" value="ALDEHYDE OXIDASE 1-RELATED"/>
    <property type="match status" value="1"/>
</dbReference>
<evidence type="ECO:0000313" key="4">
    <source>
        <dbReference type="EMBL" id="ORA05242.1"/>
    </source>
</evidence>
<dbReference type="PANTHER" id="PTHR11908">
    <property type="entry name" value="XANTHINE DEHYDROGENASE"/>
    <property type="match status" value="1"/>
</dbReference>
<dbReference type="Gene3D" id="3.90.1170.50">
    <property type="entry name" value="Aldehyde oxidase/xanthine dehydrogenase, a/b hammerhead"/>
    <property type="match status" value="1"/>
</dbReference>
<keyword evidence="2" id="KW-0560">Oxidoreductase</keyword>
<dbReference type="GO" id="GO:0016491">
    <property type="term" value="F:oxidoreductase activity"/>
    <property type="evidence" value="ECO:0007669"/>
    <property type="project" value="UniProtKB-KW"/>
</dbReference>
<dbReference type="SUPFAM" id="SSF54665">
    <property type="entry name" value="CO dehydrogenase molybdoprotein N-domain-like"/>
    <property type="match status" value="1"/>
</dbReference>
<dbReference type="Pfam" id="PF02738">
    <property type="entry name" value="MoCoBD_1"/>
    <property type="match status" value="1"/>
</dbReference>
<dbReference type="Pfam" id="PF01315">
    <property type="entry name" value="Ald_Xan_dh_C"/>
    <property type="match status" value="1"/>
</dbReference>
<proteinExistence type="predicted"/>
<sequence>MSRVDGRPKITGVARYSADYREPELVHAVLVSATIGLGRINTMNIDAAQRAPGVLAVYTPFAPLRLQPVAADALGEKYRPLQDREVQFYGQAIGVVVADSFEHARDAAAMIITDYQSRTPRTSLDAARPGTSIASPESGNRTILAPGVTSIDAALRNSEITVETTVTQPVQHAAAMEPHASVAVWRDDRLTLYTGTQFPGRAIAGISGALGLVPERVRIISTYVGGGFGSRVLPWSDVILGAAAARELNRPVKLVLSRSQVFGVVGHRSAVRQRVRLGARADGTLTAVSHESDAEAPAVGGWPMRTAAETSAALYRTPNLHVDQRQVTLDTPPTWAMRAPNEAPGAFAIETAMDELAVAIGVDPVELRMRNYATTLPGTNRRWTSKRLDECYRIGAGRFGWESRAPATNRDGQWQIGSGMATAIYPAAGRSGNAVEVRFRDDGTVLASTGVMDIGTGAATALAIVVADAVGLPVDRVVAEVGDTILPPGPGAVGSRATGSMAPTARAAARAAVDNLVQAASTSRRSPLAGSQTPVSYAAGTLRSGNERIAFADLLRSLGIQTIDAIRSSDDTISPQFAAHGFGAHFCEVRVNSYTGETRVTRFTTVVDIGRVINAKAARSQIVGGVIFGIGHALLEADPIEPSGRLAAANLADYVVPVNADVPFIDAVCLDGDDPDFSDVGARGVGELGTVGSAAAIGNAVFNATGIRVRDLPIHPEALLR</sequence>
<dbReference type="SUPFAM" id="SSF56003">
    <property type="entry name" value="Molybdenum cofactor-binding domain"/>
    <property type="match status" value="1"/>
</dbReference>
<dbReference type="Gene3D" id="3.30.365.10">
    <property type="entry name" value="Aldehyde oxidase/xanthine dehydrogenase, molybdopterin binding domain"/>
    <property type="match status" value="4"/>
</dbReference>
<dbReference type="EMBL" id="MVHJ01000007">
    <property type="protein sequence ID" value="ORA05242.1"/>
    <property type="molecule type" value="Genomic_DNA"/>
</dbReference>
<evidence type="ECO:0000313" key="5">
    <source>
        <dbReference type="Proteomes" id="UP000192366"/>
    </source>
</evidence>
<reference evidence="4 5" key="1">
    <citation type="submission" date="2017-02" db="EMBL/GenBank/DDBJ databases">
        <title>The new phylogeny of genus Mycobacterium.</title>
        <authorList>
            <person name="Tortoli E."/>
            <person name="Trovato A."/>
            <person name="Cirillo D.M."/>
        </authorList>
    </citation>
    <scope>NUCLEOTIDE SEQUENCE [LARGE SCALE GENOMIC DNA]</scope>
    <source>
        <strain evidence="4 5">DSM 45578</strain>
    </source>
</reference>
<dbReference type="AlphaFoldDB" id="A0A1W9YZ96"/>
<dbReference type="InterPro" id="IPR000674">
    <property type="entry name" value="Ald_Oxase/Xan_DH_a/b"/>
</dbReference>
<dbReference type="Proteomes" id="UP000192366">
    <property type="component" value="Unassembled WGS sequence"/>
</dbReference>
<protein>
    <recommendedName>
        <fullName evidence="3">Aldehyde oxidase/xanthine dehydrogenase a/b hammerhead domain-containing protein</fullName>
    </recommendedName>
</protein>
<dbReference type="Pfam" id="PF20256">
    <property type="entry name" value="MoCoBD_2"/>
    <property type="match status" value="1"/>
</dbReference>
<dbReference type="InterPro" id="IPR036856">
    <property type="entry name" value="Ald_Oxase/Xan_DH_a/b_sf"/>
</dbReference>
<name>A0A1W9YZ96_MYCBA</name>
<dbReference type="GO" id="GO:0005506">
    <property type="term" value="F:iron ion binding"/>
    <property type="evidence" value="ECO:0007669"/>
    <property type="project" value="InterPro"/>
</dbReference>
<dbReference type="InterPro" id="IPR037165">
    <property type="entry name" value="AldOxase/xan_DH_Mopterin-bd_sf"/>
</dbReference>
<organism evidence="4 5">
    <name type="scientific">Mycolicibacterium bacteremicum</name>
    <name type="common">Mycobacterium bacteremicum</name>
    <dbReference type="NCBI Taxonomy" id="564198"/>
    <lineage>
        <taxon>Bacteria</taxon>
        <taxon>Bacillati</taxon>
        <taxon>Actinomycetota</taxon>
        <taxon>Actinomycetes</taxon>
        <taxon>Mycobacteriales</taxon>
        <taxon>Mycobacteriaceae</taxon>
        <taxon>Mycolicibacterium</taxon>
    </lineage>
</organism>
<comment type="caution">
    <text evidence="4">The sequence shown here is derived from an EMBL/GenBank/DDBJ whole genome shotgun (WGS) entry which is preliminary data.</text>
</comment>
<gene>
    <name evidence="4" type="ORF">BST17_10215</name>
</gene>
<dbReference type="SMART" id="SM01008">
    <property type="entry name" value="Ald_Xan_dh_C"/>
    <property type="match status" value="1"/>
</dbReference>
<feature type="domain" description="Aldehyde oxidase/xanthine dehydrogenase a/b hammerhead" evidence="3">
    <location>
        <begin position="11"/>
        <end position="119"/>
    </location>
</feature>